<protein>
    <submittedName>
        <fullName evidence="1">Uncharacterized protein</fullName>
    </submittedName>
</protein>
<accession>A0A6J5M519</accession>
<evidence type="ECO:0000313" key="1">
    <source>
        <dbReference type="EMBL" id="CAB4141252.1"/>
    </source>
</evidence>
<reference evidence="1" key="1">
    <citation type="submission" date="2020-04" db="EMBL/GenBank/DDBJ databases">
        <authorList>
            <person name="Chiriac C."/>
            <person name="Salcher M."/>
            <person name="Ghai R."/>
            <person name="Kavagutti S V."/>
        </authorList>
    </citation>
    <scope>NUCLEOTIDE SEQUENCE</scope>
</reference>
<gene>
    <name evidence="1" type="ORF">UFOVP410_91</name>
</gene>
<dbReference type="EMBL" id="LR796388">
    <property type="protein sequence ID" value="CAB4141252.1"/>
    <property type="molecule type" value="Genomic_DNA"/>
</dbReference>
<sequence>MNIFYLDSNPNLAAQYHLDKHVIKMILESAQLLCTSHRVISNNIFNQNILYKSTHINHPCSIWCRSSINNYMWLYDLFVALCDEYMFRYDKVHKTDSLFRHMLKSPPSGILKINFTNPPQAMPEKYKCKDSVLAYRNYYIGEKYKFASWKKRNVPSWFKLSNTGENHANI</sequence>
<proteinExistence type="predicted"/>
<organism evidence="1">
    <name type="scientific">uncultured Caudovirales phage</name>
    <dbReference type="NCBI Taxonomy" id="2100421"/>
    <lineage>
        <taxon>Viruses</taxon>
        <taxon>Duplodnaviria</taxon>
        <taxon>Heunggongvirae</taxon>
        <taxon>Uroviricota</taxon>
        <taxon>Caudoviricetes</taxon>
        <taxon>Peduoviridae</taxon>
        <taxon>Maltschvirus</taxon>
        <taxon>Maltschvirus maltsch</taxon>
    </lineage>
</organism>
<name>A0A6J5M519_9CAUD</name>